<dbReference type="PROSITE" id="PS51257">
    <property type="entry name" value="PROKAR_LIPOPROTEIN"/>
    <property type="match status" value="1"/>
</dbReference>
<evidence type="ECO:0000256" key="1">
    <source>
        <dbReference type="ARBA" id="ARBA00004196"/>
    </source>
</evidence>
<sequence>MMKKIIKVLGLLMIVITALGLYGCQRQESSWQKIKERGTLVIGVDDSFVPMDFRQKNGKLVGFDVDLATAVCKKIGLKPDFQTIDWSMKETELRNGTIDVIWNGYTKTKARAKKVAFSRPYLENDQILVTRKKDKIDNYRQMKGKVLGVQTGSSGADDLDNYPNVLKKRVKSTVLYDTYNNAFIDLKAGRITGLLIDGVYANYYLAHSKYQKEFKKEKLPYPSEKFSVGINKKDKILKDKINQALEHLEKTGELEKIRQKWFN</sequence>
<dbReference type="RefSeq" id="WP_024273017.1">
    <property type="nucleotide sequence ID" value="NZ_CABHMU010000023.1"/>
</dbReference>
<dbReference type="PROSITE" id="PS01039">
    <property type="entry name" value="SBP_BACTERIAL_3"/>
    <property type="match status" value="1"/>
</dbReference>
<dbReference type="InterPro" id="IPR001638">
    <property type="entry name" value="Solute-binding_3/MltF_N"/>
</dbReference>
<dbReference type="Proteomes" id="UP000663932">
    <property type="component" value="Chromosome"/>
</dbReference>
<comment type="subcellular location">
    <subcellularLocation>
        <location evidence="1">Cell envelope</location>
    </subcellularLocation>
</comment>
<reference evidence="6 8" key="1">
    <citation type="submission" date="2017-05" db="EMBL/GenBank/DDBJ databases">
        <authorList>
            <person name="Oh N.-S."/>
        </authorList>
    </citation>
    <scope>NUCLEOTIDE SEQUENCE [LARGE SCALE GENOMIC DNA]</scope>
    <source>
        <strain evidence="6 8">4M13</strain>
    </source>
</reference>
<dbReference type="SUPFAM" id="SSF53850">
    <property type="entry name" value="Periplasmic binding protein-like II"/>
    <property type="match status" value="1"/>
</dbReference>
<proteinExistence type="inferred from homology"/>
<organism evidence="7 9">
    <name type="scientific">Lactobacillus gasseri</name>
    <dbReference type="NCBI Taxonomy" id="1596"/>
    <lineage>
        <taxon>Bacteria</taxon>
        <taxon>Bacillati</taxon>
        <taxon>Bacillota</taxon>
        <taxon>Bacilli</taxon>
        <taxon>Lactobacillales</taxon>
        <taxon>Lactobacillaceae</taxon>
        <taxon>Lactobacillus</taxon>
    </lineage>
</organism>
<evidence type="ECO:0000313" key="6">
    <source>
        <dbReference type="EMBL" id="ART97893.1"/>
    </source>
</evidence>
<dbReference type="PANTHER" id="PTHR35936">
    <property type="entry name" value="MEMBRANE-BOUND LYTIC MUREIN TRANSGLYCOSYLASE F"/>
    <property type="match status" value="1"/>
</dbReference>
<protein>
    <submittedName>
        <fullName evidence="7">Amino acid ABC transporter substrate-binding protein</fullName>
    </submittedName>
</protein>
<evidence type="ECO:0000313" key="9">
    <source>
        <dbReference type="Proteomes" id="UP000663932"/>
    </source>
</evidence>
<accession>A0A1Y0E2S9</accession>
<name>A0A1Y0E2S9_LACGS</name>
<gene>
    <name evidence="6" type="ORF">CCE30_02725</name>
    <name evidence="7" type="ORF">J3E67_000381</name>
</gene>
<dbReference type="GO" id="GO:0030313">
    <property type="term" value="C:cell envelope"/>
    <property type="evidence" value="ECO:0007669"/>
    <property type="project" value="UniProtKB-SubCell"/>
</dbReference>
<comment type="similarity">
    <text evidence="2 4">Belongs to the bacterial solute-binding protein 3 family.</text>
</comment>
<dbReference type="Proteomes" id="UP000195798">
    <property type="component" value="Chromosome"/>
</dbReference>
<evidence type="ECO:0000313" key="7">
    <source>
        <dbReference type="EMBL" id="QTD66082.1"/>
    </source>
</evidence>
<dbReference type="Gene3D" id="3.40.190.10">
    <property type="entry name" value="Periplasmic binding protein-like II"/>
    <property type="match status" value="2"/>
</dbReference>
<dbReference type="SMART" id="SM00062">
    <property type="entry name" value="PBPb"/>
    <property type="match status" value="1"/>
</dbReference>
<dbReference type="InterPro" id="IPR018313">
    <property type="entry name" value="SBP_3_CS"/>
</dbReference>
<feature type="domain" description="Solute-binding protein family 3/N-terminal" evidence="5">
    <location>
        <begin position="39"/>
        <end position="263"/>
    </location>
</feature>
<evidence type="ECO:0000259" key="5">
    <source>
        <dbReference type="SMART" id="SM00062"/>
    </source>
</evidence>
<evidence type="ECO:0000313" key="8">
    <source>
        <dbReference type="Proteomes" id="UP000195798"/>
    </source>
</evidence>
<dbReference type="PANTHER" id="PTHR35936:SF34">
    <property type="entry name" value="ABC TRANSPORTER EXTRACELLULAR-BINDING PROTEIN YCKB-RELATED"/>
    <property type="match status" value="1"/>
</dbReference>
<dbReference type="CDD" id="cd00996">
    <property type="entry name" value="PBP2_AatB_like"/>
    <property type="match status" value="1"/>
</dbReference>
<dbReference type="EMBL" id="CP021427">
    <property type="protein sequence ID" value="ART97893.1"/>
    <property type="molecule type" value="Genomic_DNA"/>
</dbReference>
<dbReference type="Pfam" id="PF00497">
    <property type="entry name" value="SBP_bac_3"/>
    <property type="match status" value="1"/>
</dbReference>
<reference evidence="7" key="2">
    <citation type="submission" date="2021-03" db="EMBL/GenBank/DDBJ databases">
        <title>Whole genome sequence of Lactobacillus gasseri HL75.</title>
        <authorList>
            <person name="Kim J.-M."/>
            <person name="Chung S.H."/>
            <person name="Kim J.-S."/>
        </authorList>
    </citation>
    <scope>NUCLEOTIDE SEQUENCE</scope>
    <source>
        <strain evidence="7">HL75</strain>
    </source>
</reference>
<evidence type="ECO:0000256" key="4">
    <source>
        <dbReference type="RuleBase" id="RU003744"/>
    </source>
</evidence>
<dbReference type="AlphaFoldDB" id="A0A1Y0E2S9"/>
<evidence type="ECO:0000256" key="3">
    <source>
        <dbReference type="ARBA" id="ARBA00022729"/>
    </source>
</evidence>
<evidence type="ECO:0000256" key="2">
    <source>
        <dbReference type="ARBA" id="ARBA00010333"/>
    </source>
</evidence>
<dbReference type="EMBL" id="CP071801">
    <property type="protein sequence ID" value="QTD66082.1"/>
    <property type="molecule type" value="Genomic_DNA"/>
</dbReference>
<keyword evidence="3" id="KW-0732">Signal</keyword>
<dbReference type="OrthoDB" id="9775197at2"/>